<sequence>MDCWLIIHGERQQVYTSSVFPPFRDLLKFARAVAVNQLPHKFNWEEEGPWIEFKAFPTVGSSENFQLVIERNRTPLLTAELNRMDTVEILVEQLRRVALDCPGAESEWAFPYFLLEEFEREWAQGFTRESSSSAVTPARFVFYPCGGYGGVTSPAFCVWLGEAHAVVMLMEDDRRCWRAWFEMLARIRSADFPFDYNFYDIHHAEDPQEMAAEEDPWPWTFGLTFCAEAADLPEHFRLRVQTQGDEMEPTLICDVTADRQAFVNEFIRAFKEFLNTDYLGFLENGELRCDLHSLLPEIE</sequence>
<protein>
    <submittedName>
        <fullName evidence="1">Uncharacterized protein</fullName>
    </submittedName>
</protein>
<dbReference type="EMBL" id="LGCM01000047">
    <property type="protein sequence ID" value="KPL79621.1"/>
    <property type="molecule type" value="Genomic_DNA"/>
</dbReference>
<name>A0A0P6XBP4_9CHLR</name>
<evidence type="ECO:0000313" key="1">
    <source>
        <dbReference type="EMBL" id="KPL79621.1"/>
    </source>
</evidence>
<evidence type="ECO:0000313" key="2">
    <source>
        <dbReference type="Proteomes" id="UP000050501"/>
    </source>
</evidence>
<comment type="caution">
    <text evidence="1">The sequence shown here is derived from an EMBL/GenBank/DDBJ whole genome shotgun (WGS) entry which is preliminary data.</text>
</comment>
<accession>A0A0P6XBP4</accession>
<organism evidence="1 2">
    <name type="scientific">Levilinea saccharolytica</name>
    <dbReference type="NCBI Taxonomy" id="229921"/>
    <lineage>
        <taxon>Bacteria</taxon>
        <taxon>Bacillati</taxon>
        <taxon>Chloroflexota</taxon>
        <taxon>Anaerolineae</taxon>
        <taxon>Anaerolineales</taxon>
        <taxon>Anaerolineaceae</taxon>
        <taxon>Levilinea</taxon>
    </lineage>
</organism>
<proteinExistence type="predicted"/>
<reference evidence="1 2" key="1">
    <citation type="submission" date="2015-07" db="EMBL/GenBank/DDBJ databases">
        <title>Genome sequence of Levilinea saccharolytica DSM 16555.</title>
        <authorList>
            <person name="Hemp J."/>
            <person name="Ward L.M."/>
            <person name="Pace L.A."/>
            <person name="Fischer W.W."/>
        </authorList>
    </citation>
    <scope>NUCLEOTIDE SEQUENCE [LARGE SCALE GENOMIC DNA]</scope>
    <source>
        <strain evidence="1 2">KIBI-1</strain>
    </source>
</reference>
<dbReference type="Proteomes" id="UP000050501">
    <property type="component" value="Unassembled WGS sequence"/>
</dbReference>
<gene>
    <name evidence="1" type="ORF">ADN01_14150</name>
</gene>
<keyword evidence="2" id="KW-1185">Reference proteome</keyword>
<dbReference type="AlphaFoldDB" id="A0A0P6XBP4"/>